<dbReference type="OrthoDB" id="443318at2759"/>
<dbReference type="PROSITE" id="PS00131">
    <property type="entry name" value="CARBOXYPEPT_SER_SER"/>
    <property type="match status" value="1"/>
</dbReference>
<keyword evidence="6" id="KW-0325">Glycoprotein</keyword>
<dbReference type="Pfam" id="PF00450">
    <property type="entry name" value="Peptidase_S10"/>
    <property type="match status" value="1"/>
</dbReference>
<dbReference type="FunFam" id="3.40.50.1820:FF:000096">
    <property type="entry name" value="Carboxypeptidase vitellogenic-like"/>
    <property type="match status" value="1"/>
</dbReference>
<dbReference type="InterPro" id="IPR033124">
    <property type="entry name" value="Ser_caboxypep_his_AS"/>
</dbReference>
<keyword evidence="4" id="KW-0732">Signal</keyword>
<keyword evidence="3 7" id="KW-0645">Protease</keyword>
<dbReference type="AlphaFoldDB" id="A0A9P0HPA5"/>
<organism evidence="8 9">
    <name type="scientific">Nezara viridula</name>
    <name type="common">Southern green stink bug</name>
    <name type="synonym">Cimex viridulus</name>
    <dbReference type="NCBI Taxonomy" id="85310"/>
    <lineage>
        <taxon>Eukaryota</taxon>
        <taxon>Metazoa</taxon>
        <taxon>Ecdysozoa</taxon>
        <taxon>Arthropoda</taxon>
        <taxon>Hexapoda</taxon>
        <taxon>Insecta</taxon>
        <taxon>Pterygota</taxon>
        <taxon>Neoptera</taxon>
        <taxon>Paraneoptera</taxon>
        <taxon>Hemiptera</taxon>
        <taxon>Heteroptera</taxon>
        <taxon>Panheteroptera</taxon>
        <taxon>Pentatomomorpha</taxon>
        <taxon>Pentatomoidea</taxon>
        <taxon>Pentatomidae</taxon>
        <taxon>Pentatominae</taxon>
        <taxon>Nezara</taxon>
    </lineage>
</organism>
<name>A0A9P0HPA5_NEZVI</name>
<dbReference type="SUPFAM" id="SSF53474">
    <property type="entry name" value="alpha/beta-Hydrolases"/>
    <property type="match status" value="1"/>
</dbReference>
<protein>
    <recommendedName>
        <fullName evidence="7">Carboxypeptidase</fullName>
        <ecNumber evidence="7">3.4.16.-</ecNumber>
    </recommendedName>
</protein>
<dbReference type="PANTHER" id="PTHR11802:SF472">
    <property type="entry name" value="SERINE CARBOXYPEPTIDASE CPVL-RELATED"/>
    <property type="match status" value="1"/>
</dbReference>
<evidence type="ECO:0000256" key="5">
    <source>
        <dbReference type="ARBA" id="ARBA00022801"/>
    </source>
</evidence>
<evidence type="ECO:0000256" key="6">
    <source>
        <dbReference type="ARBA" id="ARBA00023180"/>
    </source>
</evidence>
<dbReference type="EC" id="3.4.16.-" evidence="7"/>
<keyword evidence="5 7" id="KW-0378">Hydrolase</keyword>
<evidence type="ECO:0000256" key="1">
    <source>
        <dbReference type="ARBA" id="ARBA00009431"/>
    </source>
</evidence>
<keyword evidence="2 7" id="KW-0121">Carboxypeptidase</keyword>
<evidence type="ECO:0000256" key="2">
    <source>
        <dbReference type="ARBA" id="ARBA00022645"/>
    </source>
</evidence>
<comment type="similarity">
    <text evidence="1 7">Belongs to the peptidase S10 family.</text>
</comment>
<keyword evidence="9" id="KW-1185">Reference proteome</keyword>
<gene>
    <name evidence="8" type="ORF">NEZAVI_LOCUS13606</name>
</gene>
<evidence type="ECO:0000313" key="8">
    <source>
        <dbReference type="EMBL" id="CAH1405379.1"/>
    </source>
</evidence>
<dbReference type="InterPro" id="IPR029058">
    <property type="entry name" value="AB_hydrolase_fold"/>
</dbReference>
<proteinExistence type="inferred from homology"/>
<evidence type="ECO:0000256" key="7">
    <source>
        <dbReference type="RuleBase" id="RU361156"/>
    </source>
</evidence>
<evidence type="ECO:0000256" key="3">
    <source>
        <dbReference type="ARBA" id="ARBA00022670"/>
    </source>
</evidence>
<accession>A0A9P0HPA5</accession>
<dbReference type="PROSITE" id="PS00560">
    <property type="entry name" value="CARBOXYPEPT_SER_HIS"/>
    <property type="match status" value="1"/>
</dbReference>
<dbReference type="Gene3D" id="3.40.50.1820">
    <property type="entry name" value="alpha/beta hydrolase"/>
    <property type="match status" value="1"/>
</dbReference>
<dbReference type="GO" id="GO:0006508">
    <property type="term" value="P:proteolysis"/>
    <property type="evidence" value="ECO:0007669"/>
    <property type="project" value="UniProtKB-KW"/>
</dbReference>
<sequence length="414" mass="47136">MILEGQTAAEVHLPNFNFTSFAGYMTVNKRYNSNIFFWYIQSEIDPKNAPVVLWLQGGPGSSSLFGLFCENGPITPDKNGRMQISKYAWSNLFNVIYIDNPVGTGFSFTEDEQGYPNNQVEVGKDLHSTLEQFFTLFPHLRKNDFFVTGESYAGKYVPAVAFAIHTANKNNTRKINMKGIAIGDGWTDPENMLLYGDYLYQIGLIDKNARDAFHEKENETRWYIQKGDYTSATKVIDSLILTVYTPYPSFFTNITGFSAYYNYLNVGDESESCDYSTFLLSDQIRNRIHVGNKTYLGGEVSARHLFDDIGKSVKPWVEVLLENYRVLFYNGQLDIICAYPLTVNFLNHLSWSGSDLYKVAPRKEWFVGGELAGYTKTVKGFTEVLVRDAGHMVPSDQPKYAFDLLSRFVFNKSF</sequence>
<dbReference type="InterPro" id="IPR018202">
    <property type="entry name" value="Ser_caboxypep_ser_AS"/>
</dbReference>
<evidence type="ECO:0000256" key="4">
    <source>
        <dbReference type="ARBA" id="ARBA00022729"/>
    </source>
</evidence>
<dbReference type="Proteomes" id="UP001152798">
    <property type="component" value="Chromosome 6"/>
</dbReference>
<dbReference type="InterPro" id="IPR001563">
    <property type="entry name" value="Peptidase_S10"/>
</dbReference>
<dbReference type="PRINTS" id="PR00724">
    <property type="entry name" value="CRBOXYPTASEC"/>
</dbReference>
<reference evidence="8" key="1">
    <citation type="submission" date="2022-01" db="EMBL/GenBank/DDBJ databases">
        <authorList>
            <person name="King R."/>
        </authorList>
    </citation>
    <scope>NUCLEOTIDE SEQUENCE</scope>
</reference>
<evidence type="ECO:0000313" key="9">
    <source>
        <dbReference type="Proteomes" id="UP001152798"/>
    </source>
</evidence>
<dbReference type="PANTHER" id="PTHR11802">
    <property type="entry name" value="SERINE PROTEASE FAMILY S10 SERINE CARBOXYPEPTIDASE"/>
    <property type="match status" value="1"/>
</dbReference>
<dbReference type="GO" id="GO:0004185">
    <property type="term" value="F:serine-type carboxypeptidase activity"/>
    <property type="evidence" value="ECO:0007669"/>
    <property type="project" value="UniProtKB-UniRule"/>
</dbReference>
<dbReference type="EMBL" id="OV725082">
    <property type="protein sequence ID" value="CAH1405379.1"/>
    <property type="molecule type" value="Genomic_DNA"/>
</dbReference>